<dbReference type="HOGENOM" id="CLU_2816334_0_0_1"/>
<sequence length="67" mass="7445">MSQCLPTIPMITLKFILLASILDTPTFLNLYNLGPDDPKFNNNNIATTKSPKYRVISESKGNNSLCL</sequence>
<feature type="chain" id="PRO_5014499233" description="Transmembrane protein" evidence="1">
    <location>
        <begin position="22"/>
        <end position="67"/>
    </location>
</feature>
<accession>A0A072U2C4</accession>
<dbReference type="EnsemblPlants" id="KEH19895">
    <property type="protein sequence ID" value="KEH19895"/>
    <property type="gene ID" value="MTR_8g470130"/>
</dbReference>
<evidence type="ECO:0008006" key="5">
    <source>
        <dbReference type="Google" id="ProtNLM"/>
    </source>
</evidence>
<dbReference type="AlphaFoldDB" id="A0A072U2C4"/>
<proteinExistence type="predicted"/>
<feature type="signal peptide" evidence="1">
    <location>
        <begin position="1"/>
        <end position="21"/>
    </location>
</feature>
<name>A0A072U2C4_MEDTR</name>
<organism evidence="2 4">
    <name type="scientific">Medicago truncatula</name>
    <name type="common">Barrel medic</name>
    <name type="synonym">Medicago tribuloides</name>
    <dbReference type="NCBI Taxonomy" id="3880"/>
    <lineage>
        <taxon>Eukaryota</taxon>
        <taxon>Viridiplantae</taxon>
        <taxon>Streptophyta</taxon>
        <taxon>Embryophyta</taxon>
        <taxon>Tracheophyta</taxon>
        <taxon>Spermatophyta</taxon>
        <taxon>Magnoliopsida</taxon>
        <taxon>eudicotyledons</taxon>
        <taxon>Gunneridae</taxon>
        <taxon>Pentapetalae</taxon>
        <taxon>rosids</taxon>
        <taxon>fabids</taxon>
        <taxon>Fabales</taxon>
        <taxon>Fabaceae</taxon>
        <taxon>Papilionoideae</taxon>
        <taxon>50 kb inversion clade</taxon>
        <taxon>NPAAA clade</taxon>
        <taxon>Hologalegina</taxon>
        <taxon>IRL clade</taxon>
        <taxon>Trifolieae</taxon>
        <taxon>Medicago</taxon>
    </lineage>
</organism>
<protein>
    <recommendedName>
        <fullName evidence="5">Transmembrane protein</fullName>
    </recommendedName>
</protein>
<evidence type="ECO:0000313" key="2">
    <source>
        <dbReference type="EMBL" id="KEH19895.1"/>
    </source>
</evidence>
<reference evidence="3" key="3">
    <citation type="submission" date="2015-04" db="UniProtKB">
        <authorList>
            <consortium name="EnsemblPlants"/>
        </authorList>
    </citation>
    <scope>IDENTIFICATION</scope>
    <source>
        <strain evidence="3">cv. Jemalong A17</strain>
    </source>
</reference>
<evidence type="ECO:0000313" key="3">
    <source>
        <dbReference type="EnsemblPlants" id="KEH19895"/>
    </source>
</evidence>
<evidence type="ECO:0000256" key="1">
    <source>
        <dbReference type="SAM" id="SignalP"/>
    </source>
</evidence>
<keyword evidence="4" id="KW-1185">Reference proteome</keyword>
<reference evidence="2 4" key="2">
    <citation type="journal article" date="2014" name="BMC Genomics">
        <title>An improved genome release (version Mt4.0) for the model legume Medicago truncatula.</title>
        <authorList>
            <person name="Tang H."/>
            <person name="Krishnakumar V."/>
            <person name="Bidwell S."/>
            <person name="Rosen B."/>
            <person name="Chan A."/>
            <person name="Zhou S."/>
            <person name="Gentzbittel L."/>
            <person name="Childs K.L."/>
            <person name="Yandell M."/>
            <person name="Gundlach H."/>
            <person name="Mayer K.F."/>
            <person name="Schwartz D.C."/>
            <person name="Town C.D."/>
        </authorList>
    </citation>
    <scope>GENOME REANNOTATION</scope>
    <source>
        <strain evidence="2">A17</strain>
        <strain evidence="3 4">cv. Jemalong A17</strain>
    </source>
</reference>
<reference evidence="2 4" key="1">
    <citation type="journal article" date="2011" name="Nature">
        <title>The Medicago genome provides insight into the evolution of rhizobial symbioses.</title>
        <authorList>
            <person name="Young N.D."/>
            <person name="Debelle F."/>
            <person name="Oldroyd G.E."/>
            <person name="Geurts R."/>
            <person name="Cannon S.B."/>
            <person name="Udvardi M.K."/>
            <person name="Benedito V.A."/>
            <person name="Mayer K.F."/>
            <person name="Gouzy J."/>
            <person name="Schoof H."/>
            <person name="Van de Peer Y."/>
            <person name="Proost S."/>
            <person name="Cook D.R."/>
            <person name="Meyers B.C."/>
            <person name="Spannagl M."/>
            <person name="Cheung F."/>
            <person name="De Mita S."/>
            <person name="Krishnakumar V."/>
            <person name="Gundlach H."/>
            <person name="Zhou S."/>
            <person name="Mudge J."/>
            <person name="Bharti A.K."/>
            <person name="Murray J.D."/>
            <person name="Naoumkina M.A."/>
            <person name="Rosen B."/>
            <person name="Silverstein K.A."/>
            <person name="Tang H."/>
            <person name="Rombauts S."/>
            <person name="Zhao P.X."/>
            <person name="Zhou P."/>
            <person name="Barbe V."/>
            <person name="Bardou P."/>
            <person name="Bechner M."/>
            <person name="Bellec A."/>
            <person name="Berger A."/>
            <person name="Berges H."/>
            <person name="Bidwell S."/>
            <person name="Bisseling T."/>
            <person name="Choisne N."/>
            <person name="Couloux A."/>
            <person name="Denny R."/>
            <person name="Deshpande S."/>
            <person name="Dai X."/>
            <person name="Doyle J.J."/>
            <person name="Dudez A.M."/>
            <person name="Farmer A.D."/>
            <person name="Fouteau S."/>
            <person name="Franken C."/>
            <person name="Gibelin C."/>
            <person name="Gish J."/>
            <person name="Goldstein S."/>
            <person name="Gonzalez A.J."/>
            <person name="Green P.J."/>
            <person name="Hallab A."/>
            <person name="Hartog M."/>
            <person name="Hua A."/>
            <person name="Humphray S.J."/>
            <person name="Jeong D.H."/>
            <person name="Jing Y."/>
            <person name="Jocker A."/>
            <person name="Kenton S.M."/>
            <person name="Kim D.J."/>
            <person name="Klee K."/>
            <person name="Lai H."/>
            <person name="Lang C."/>
            <person name="Lin S."/>
            <person name="Macmil S.L."/>
            <person name="Magdelenat G."/>
            <person name="Matthews L."/>
            <person name="McCorrison J."/>
            <person name="Monaghan E.L."/>
            <person name="Mun J.H."/>
            <person name="Najar F.Z."/>
            <person name="Nicholson C."/>
            <person name="Noirot C."/>
            <person name="O'Bleness M."/>
            <person name="Paule C.R."/>
            <person name="Poulain J."/>
            <person name="Prion F."/>
            <person name="Qin B."/>
            <person name="Qu C."/>
            <person name="Retzel E.F."/>
            <person name="Riddle C."/>
            <person name="Sallet E."/>
            <person name="Samain S."/>
            <person name="Samson N."/>
            <person name="Sanders I."/>
            <person name="Saurat O."/>
            <person name="Scarpelli C."/>
            <person name="Schiex T."/>
            <person name="Segurens B."/>
            <person name="Severin A.J."/>
            <person name="Sherrier D.J."/>
            <person name="Shi R."/>
            <person name="Sims S."/>
            <person name="Singer S.R."/>
            <person name="Sinharoy S."/>
            <person name="Sterck L."/>
            <person name="Viollet A."/>
            <person name="Wang B.B."/>
            <person name="Wang K."/>
            <person name="Wang M."/>
            <person name="Wang X."/>
            <person name="Warfsmann J."/>
            <person name="Weissenbach J."/>
            <person name="White D.D."/>
            <person name="White J.D."/>
            <person name="Wiley G.B."/>
            <person name="Wincker P."/>
            <person name="Xing Y."/>
            <person name="Yang L."/>
            <person name="Yao Z."/>
            <person name="Ying F."/>
            <person name="Zhai J."/>
            <person name="Zhou L."/>
            <person name="Zuber A."/>
            <person name="Denarie J."/>
            <person name="Dixon R.A."/>
            <person name="May G.D."/>
            <person name="Schwartz D.C."/>
            <person name="Rogers J."/>
            <person name="Quetier F."/>
            <person name="Town C.D."/>
            <person name="Roe B.A."/>
        </authorList>
    </citation>
    <scope>NUCLEOTIDE SEQUENCE [LARGE SCALE GENOMIC DNA]</scope>
    <source>
        <strain evidence="2">A17</strain>
        <strain evidence="3 4">cv. Jemalong A17</strain>
    </source>
</reference>
<keyword evidence="1" id="KW-0732">Signal</keyword>
<evidence type="ECO:0000313" key="4">
    <source>
        <dbReference type="Proteomes" id="UP000002051"/>
    </source>
</evidence>
<dbReference type="Proteomes" id="UP000002051">
    <property type="component" value="Chromosome 8"/>
</dbReference>
<dbReference type="EMBL" id="CM001224">
    <property type="protein sequence ID" value="KEH19895.1"/>
    <property type="molecule type" value="Genomic_DNA"/>
</dbReference>
<gene>
    <name evidence="2" type="ordered locus">MTR_8g470130</name>
</gene>